<gene>
    <name evidence="2" type="ORF">EPA93_09590</name>
</gene>
<dbReference type="Gene3D" id="3.10.180.10">
    <property type="entry name" value="2,3-Dihydroxybiphenyl 1,2-Dioxygenase, domain 1"/>
    <property type="match status" value="1"/>
</dbReference>
<organism evidence="2 3">
    <name type="scientific">Ktedonosporobacter rubrisoli</name>
    <dbReference type="NCBI Taxonomy" id="2509675"/>
    <lineage>
        <taxon>Bacteria</taxon>
        <taxon>Bacillati</taxon>
        <taxon>Chloroflexota</taxon>
        <taxon>Ktedonobacteria</taxon>
        <taxon>Ktedonobacterales</taxon>
        <taxon>Ktedonosporobacteraceae</taxon>
        <taxon>Ktedonosporobacter</taxon>
    </lineage>
</organism>
<reference evidence="2 3" key="1">
    <citation type="submission" date="2019-01" db="EMBL/GenBank/DDBJ databases">
        <title>Ktedonosporobacter rubrisoli SCAWS-G2.</title>
        <authorList>
            <person name="Huang Y."/>
            <person name="Yan B."/>
        </authorList>
    </citation>
    <scope>NUCLEOTIDE SEQUENCE [LARGE SCALE GENOMIC DNA]</scope>
    <source>
        <strain evidence="2 3">SCAWS-G2</strain>
    </source>
</reference>
<dbReference type="PANTHER" id="PTHR33993">
    <property type="entry name" value="GLYOXALASE-RELATED"/>
    <property type="match status" value="1"/>
</dbReference>
<dbReference type="Proteomes" id="UP000290365">
    <property type="component" value="Chromosome"/>
</dbReference>
<dbReference type="OrthoDB" id="9804235at2"/>
<dbReference type="InterPro" id="IPR037523">
    <property type="entry name" value="VOC_core"/>
</dbReference>
<accession>A0A4P6JLY4</accession>
<dbReference type="CDD" id="cd07247">
    <property type="entry name" value="SgaA_N_like"/>
    <property type="match status" value="1"/>
</dbReference>
<dbReference type="Pfam" id="PF00903">
    <property type="entry name" value="Glyoxalase"/>
    <property type="match status" value="1"/>
</dbReference>
<evidence type="ECO:0000313" key="2">
    <source>
        <dbReference type="EMBL" id="QBD76248.1"/>
    </source>
</evidence>
<dbReference type="KEGG" id="kbs:EPA93_09590"/>
<dbReference type="AlphaFoldDB" id="A0A4P6JLY4"/>
<dbReference type="InterPro" id="IPR004360">
    <property type="entry name" value="Glyas_Fos-R_dOase_dom"/>
</dbReference>
<dbReference type="EMBL" id="CP035758">
    <property type="protein sequence ID" value="QBD76248.1"/>
    <property type="molecule type" value="Genomic_DNA"/>
</dbReference>
<name>A0A4P6JLY4_KTERU</name>
<dbReference type="InterPro" id="IPR052164">
    <property type="entry name" value="Anthracycline_SecMetBiosynth"/>
</dbReference>
<dbReference type="InterPro" id="IPR029068">
    <property type="entry name" value="Glyas_Bleomycin-R_OHBP_Dase"/>
</dbReference>
<sequence length="129" mass="14125">MTTLANLFNWVEIPSSDFERAKTFYRTLLSVKEELQQPPMGDMLYAFLPMEPGAVGGALVKHENYHPGQGQGVCVYLIVKGEMNATLSRAEAAGGTVVVPKMSLNEMGPGYMAQIIDSEGNRIGLWSEE</sequence>
<proteinExistence type="predicted"/>
<dbReference type="PANTHER" id="PTHR33993:SF2">
    <property type="entry name" value="VOC DOMAIN-CONTAINING PROTEIN"/>
    <property type="match status" value="1"/>
</dbReference>
<feature type="domain" description="VOC" evidence="1">
    <location>
        <begin position="7"/>
        <end position="128"/>
    </location>
</feature>
<evidence type="ECO:0000259" key="1">
    <source>
        <dbReference type="PROSITE" id="PS51819"/>
    </source>
</evidence>
<protein>
    <submittedName>
        <fullName evidence="2">VOC family protein</fullName>
    </submittedName>
</protein>
<keyword evidence="3" id="KW-1185">Reference proteome</keyword>
<evidence type="ECO:0000313" key="3">
    <source>
        <dbReference type="Proteomes" id="UP000290365"/>
    </source>
</evidence>
<dbReference type="PROSITE" id="PS51819">
    <property type="entry name" value="VOC"/>
    <property type="match status" value="1"/>
</dbReference>
<dbReference type="SUPFAM" id="SSF54593">
    <property type="entry name" value="Glyoxalase/Bleomycin resistance protein/Dihydroxybiphenyl dioxygenase"/>
    <property type="match status" value="1"/>
</dbReference>
<dbReference type="RefSeq" id="WP_129886852.1">
    <property type="nucleotide sequence ID" value="NZ_CP035758.1"/>
</dbReference>